<dbReference type="SUPFAM" id="SSF55103">
    <property type="entry name" value="FAD-linked oxidases, C-terminal domain"/>
    <property type="match status" value="1"/>
</dbReference>
<keyword evidence="5" id="KW-0560">Oxidoreductase</keyword>
<dbReference type="OrthoDB" id="9811557at2"/>
<protein>
    <submittedName>
        <fullName evidence="5">Glycolate oxidase subunit GlcE</fullName>
        <ecNumber evidence="5">1.1.99.14</ecNumber>
    </submittedName>
</protein>
<dbReference type="InterPro" id="IPR016164">
    <property type="entry name" value="FAD-linked_Oxase-like_C"/>
</dbReference>
<gene>
    <name evidence="5" type="primary">glcE</name>
    <name evidence="5" type="ORF">FJU11_17220</name>
</gene>
<evidence type="ECO:0000313" key="6">
    <source>
        <dbReference type="Proteomes" id="UP000320314"/>
    </source>
</evidence>
<dbReference type="GO" id="GO:0019154">
    <property type="term" value="F:glycolate dehydrogenase activity"/>
    <property type="evidence" value="ECO:0007669"/>
    <property type="project" value="UniProtKB-EC"/>
</dbReference>
<dbReference type="GO" id="GO:0071949">
    <property type="term" value="F:FAD binding"/>
    <property type="evidence" value="ECO:0007669"/>
    <property type="project" value="InterPro"/>
</dbReference>
<proteinExistence type="predicted"/>
<dbReference type="EMBL" id="VHLH01000044">
    <property type="protein sequence ID" value="TPW25905.1"/>
    <property type="molecule type" value="Genomic_DNA"/>
</dbReference>
<dbReference type="InterPro" id="IPR016166">
    <property type="entry name" value="FAD-bd_PCMH"/>
</dbReference>
<accession>A0A506TYV6</accession>
<comment type="caution">
    <text evidence="5">The sequence shown here is derived from an EMBL/GenBank/DDBJ whole genome shotgun (WGS) entry which is preliminary data.</text>
</comment>
<evidence type="ECO:0000256" key="3">
    <source>
        <dbReference type="SAM" id="MobiDB-lite"/>
    </source>
</evidence>
<dbReference type="EC" id="1.1.99.14" evidence="5"/>
<dbReference type="PANTHER" id="PTHR11748">
    <property type="entry name" value="D-LACTATE DEHYDROGENASE"/>
    <property type="match status" value="1"/>
</dbReference>
<dbReference type="SUPFAM" id="SSF56176">
    <property type="entry name" value="FAD-binding/transporter-associated domain-like"/>
    <property type="match status" value="1"/>
</dbReference>
<evidence type="ECO:0000256" key="1">
    <source>
        <dbReference type="ARBA" id="ARBA00022630"/>
    </source>
</evidence>
<evidence type="ECO:0000256" key="2">
    <source>
        <dbReference type="ARBA" id="ARBA00022827"/>
    </source>
</evidence>
<dbReference type="RefSeq" id="WP_141168316.1">
    <property type="nucleotide sequence ID" value="NZ_VHLH01000044.1"/>
</dbReference>
<dbReference type="InterPro" id="IPR036318">
    <property type="entry name" value="FAD-bd_PCMH-like_sf"/>
</dbReference>
<dbReference type="PANTHER" id="PTHR11748:SF103">
    <property type="entry name" value="GLYCOLATE OXIDASE SUBUNIT GLCE"/>
    <property type="match status" value="1"/>
</dbReference>
<keyword evidence="2" id="KW-0274">FAD</keyword>
<dbReference type="NCBIfam" id="NF008439">
    <property type="entry name" value="PRK11282.1"/>
    <property type="match status" value="1"/>
</dbReference>
<feature type="domain" description="FAD-binding PCMH-type" evidence="4">
    <location>
        <begin position="1"/>
        <end position="193"/>
    </location>
</feature>
<keyword evidence="6" id="KW-1185">Reference proteome</keyword>
<dbReference type="PROSITE" id="PS51387">
    <property type="entry name" value="FAD_PCMH"/>
    <property type="match status" value="1"/>
</dbReference>
<evidence type="ECO:0000259" key="4">
    <source>
        <dbReference type="PROSITE" id="PS51387"/>
    </source>
</evidence>
<feature type="region of interest" description="Disordered" evidence="3">
    <location>
        <begin position="1"/>
        <end position="21"/>
    </location>
</feature>
<name>A0A506TYV6_9HYPH</name>
<sequence length="412" mass="43886">MNDAAAKVEEAGHTFRPETEEQVRDAVSWAVSEQTPLAVRGHGSKAAIGRPVQAANTLDLSALSGMTLYEPEELVLSAKAGTPVAELHALLAENYQEFAFEPMDYGPLLGGEAGRGTLGGLFSANLAGPRRIRNGAARDHVLGIRAVTGRGDIVKSGGRVVKNVTGYDLSKGLAGAWGTLAVATELTFKVLPRAESETTLVLLGLDDAQACEVMALAMGSVAEVSAAAHLPETVRRSFVGGVLSASATVLRIDGFAPSVEARFERLAAIFKALRVEWLNAETSRQLWREVRDVKPYADGTARPIWRVSTAPASAHAFVMALRMEAGVDAFYDWQGGLVWMRMESDPEAELVRRHLSANGGGHATLVRADPAIRAAVPVFQPQPAALHALSKRLKAQFDPTGVLEPGRMVADI</sequence>
<dbReference type="InterPro" id="IPR006094">
    <property type="entry name" value="Oxid_FAD_bind_N"/>
</dbReference>
<reference evidence="5 6" key="1">
    <citation type="submission" date="2019-06" db="EMBL/GenBank/DDBJ databases">
        <authorList>
            <person name="Li M."/>
        </authorList>
    </citation>
    <scope>NUCLEOTIDE SEQUENCE [LARGE SCALE GENOMIC DNA]</scope>
    <source>
        <strain evidence="5 6">BGMRC6574</strain>
    </source>
</reference>
<evidence type="ECO:0000313" key="5">
    <source>
        <dbReference type="EMBL" id="TPW25905.1"/>
    </source>
</evidence>
<dbReference type="AlphaFoldDB" id="A0A506TYV6"/>
<keyword evidence="1" id="KW-0285">Flavoprotein</keyword>
<dbReference type="Proteomes" id="UP000320314">
    <property type="component" value="Unassembled WGS sequence"/>
</dbReference>
<dbReference type="Pfam" id="PF01565">
    <property type="entry name" value="FAD_binding_4"/>
    <property type="match status" value="1"/>
</dbReference>
<dbReference type="Gene3D" id="3.30.465.10">
    <property type="match status" value="1"/>
</dbReference>
<organism evidence="5 6">
    <name type="scientific">Pararhizobium mangrovi</name>
    <dbReference type="NCBI Taxonomy" id="2590452"/>
    <lineage>
        <taxon>Bacteria</taxon>
        <taxon>Pseudomonadati</taxon>
        <taxon>Pseudomonadota</taxon>
        <taxon>Alphaproteobacteria</taxon>
        <taxon>Hyphomicrobiales</taxon>
        <taxon>Rhizobiaceae</taxon>
        <taxon>Rhizobium/Agrobacterium group</taxon>
        <taxon>Pararhizobium</taxon>
    </lineage>
</organism>
<dbReference type="InterPro" id="IPR016169">
    <property type="entry name" value="FAD-bd_PCMH_sub2"/>
</dbReference>